<evidence type="ECO:0000313" key="2">
    <source>
        <dbReference type="EMBL" id="CAG13698.1"/>
    </source>
</evidence>
<name>Q4RD34_TETNG</name>
<reference evidence="2" key="1">
    <citation type="journal article" date="2004" name="Nature">
        <title>Genome duplication in the teleost fish Tetraodon nigroviridis reveals the early vertebrate proto-karyotype.</title>
        <authorList>
            <person name="Jaillon O."/>
            <person name="Aury J.-M."/>
            <person name="Brunet F."/>
            <person name="Petit J.-L."/>
            <person name="Stange-Thomann N."/>
            <person name="Mauceli E."/>
            <person name="Bouneau L."/>
            <person name="Fischer C."/>
            <person name="Ozouf-Costaz C."/>
            <person name="Bernot A."/>
            <person name="Nicaud S."/>
            <person name="Jaffe D."/>
            <person name="Fisher S."/>
            <person name="Lutfalla G."/>
            <person name="Dossat C."/>
            <person name="Segurens B."/>
            <person name="Dasilva C."/>
            <person name="Salanoubat M."/>
            <person name="Levy M."/>
            <person name="Boudet N."/>
            <person name="Castellano S."/>
            <person name="Anthouard V."/>
            <person name="Jubin C."/>
            <person name="Castelli V."/>
            <person name="Katinka M."/>
            <person name="Vacherie B."/>
            <person name="Biemont C."/>
            <person name="Skalli Z."/>
            <person name="Cattolico L."/>
            <person name="Poulain J."/>
            <person name="De Berardinis V."/>
            <person name="Cruaud C."/>
            <person name="Duprat S."/>
            <person name="Brottier P."/>
            <person name="Coutanceau J.-P."/>
            <person name="Gouzy J."/>
            <person name="Parra G."/>
            <person name="Lardier G."/>
            <person name="Chapple C."/>
            <person name="McKernan K.J."/>
            <person name="McEwan P."/>
            <person name="Bosak S."/>
            <person name="Kellis M."/>
            <person name="Volff J.-N."/>
            <person name="Guigo R."/>
            <person name="Zody M.C."/>
            <person name="Mesirov J."/>
            <person name="Lindblad-Toh K."/>
            <person name="Birren B."/>
            <person name="Nusbaum C."/>
            <person name="Kahn D."/>
            <person name="Robinson-Rechavi M."/>
            <person name="Laudet V."/>
            <person name="Schachter V."/>
            <person name="Quetier F."/>
            <person name="Saurin W."/>
            <person name="Scarpelli C."/>
            <person name="Wincker P."/>
            <person name="Lander E.S."/>
            <person name="Weissenbach J."/>
            <person name="Roest Crollius H."/>
        </authorList>
    </citation>
    <scope>NUCLEOTIDE SEQUENCE [LARGE SCALE GENOMIC DNA]</scope>
</reference>
<sequence>MMSPSFAPSEHLVFSRPTNGDIYIWSETTLYQNHQGPRRSPLRHVLPGQPRPPPRPPGPCRASPAVPRRPPLSLLKVGLCVLEQGFVTGGKDGVVQLGDEMFHPCLKT</sequence>
<feature type="compositionally biased region" description="Pro residues" evidence="1">
    <location>
        <begin position="49"/>
        <end position="59"/>
    </location>
</feature>
<accession>Q4RD34</accession>
<proteinExistence type="predicted"/>
<reference evidence="2" key="2">
    <citation type="submission" date="2004-02" db="EMBL/GenBank/DDBJ databases">
        <authorList>
            <consortium name="Genoscope"/>
            <consortium name="Whitehead Institute Centre for Genome Research"/>
        </authorList>
    </citation>
    <scope>NUCLEOTIDE SEQUENCE</scope>
</reference>
<dbReference type="EMBL" id="CAAE01017449">
    <property type="protein sequence ID" value="CAG13698.1"/>
    <property type="molecule type" value="Genomic_DNA"/>
</dbReference>
<organism evidence="2">
    <name type="scientific">Tetraodon nigroviridis</name>
    <name type="common">Spotted green pufferfish</name>
    <name type="synonym">Chelonodon nigroviridis</name>
    <dbReference type="NCBI Taxonomy" id="99883"/>
    <lineage>
        <taxon>Eukaryota</taxon>
        <taxon>Metazoa</taxon>
        <taxon>Chordata</taxon>
        <taxon>Craniata</taxon>
        <taxon>Vertebrata</taxon>
        <taxon>Euteleostomi</taxon>
        <taxon>Actinopterygii</taxon>
        <taxon>Neopterygii</taxon>
        <taxon>Teleostei</taxon>
        <taxon>Neoteleostei</taxon>
        <taxon>Acanthomorphata</taxon>
        <taxon>Eupercaria</taxon>
        <taxon>Tetraodontiformes</taxon>
        <taxon>Tetradontoidea</taxon>
        <taxon>Tetraodontidae</taxon>
        <taxon>Tetraodon</taxon>
    </lineage>
</organism>
<gene>
    <name evidence="2" type="ORF">GSTENG00038890001</name>
</gene>
<dbReference type="OrthoDB" id="8842494at2759"/>
<protein>
    <submittedName>
        <fullName evidence="2">Chromosome undetermined SCAF17449, whole genome shotgun sequence</fullName>
    </submittedName>
</protein>
<dbReference type="KEGG" id="tng:GSTEN00038890G001"/>
<feature type="region of interest" description="Disordered" evidence="1">
    <location>
        <begin position="34"/>
        <end position="67"/>
    </location>
</feature>
<dbReference type="AlphaFoldDB" id="Q4RD34"/>
<evidence type="ECO:0000256" key="1">
    <source>
        <dbReference type="SAM" id="MobiDB-lite"/>
    </source>
</evidence>